<keyword evidence="1" id="KW-0732">Signal</keyword>
<accession>A0AA86GPW3</accession>
<evidence type="ECO:0000313" key="3">
    <source>
        <dbReference type="Proteomes" id="UP000058599"/>
    </source>
</evidence>
<evidence type="ECO:0008006" key="4">
    <source>
        <dbReference type="Google" id="ProtNLM"/>
    </source>
</evidence>
<keyword evidence="3" id="KW-1185">Reference proteome</keyword>
<reference evidence="2 3" key="1">
    <citation type="journal article" date="2016" name="BMC Genomics">
        <title>Genomic analysis of the nitrate-respiring Sphingopyxis granuli (formerly Sphingomonas macrogoltabida) strain TFA.</title>
        <authorList>
            <person name="Garcia-Romero I."/>
            <person name="Perez-Pulido A.J."/>
            <person name="Gonzalez-Flores Y.E."/>
            <person name="Reyes-Ramirez F."/>
            <person name="Santero E."/>
            <person name="Floriano B."/>
        </authorList>
    </citation>
    <scope>NUCLEOTIDE SEQUENCE [LARGE SCALE GENOMIC DNA]</scope>
    <source>
        <strain evidence="2 3">TFA</strain>
    </source>
</reference>
<evidence type="ECO:0000313" key="2">
    <source>
        <dbReference type="EMBL" id="AMG74643.1"/>
    </source>
</evidence>
<dbReference type="RefSeq" id="WP_210434127.1">
    <property type="nucleotide sequence ID" value="NZ_CP012199.1"/>
</dbReference>
<dbReference type="PROSITE" id="PS51257">
    <property type="entry name" value="PROKAR_LIPOPROTEIN"/>
    <property type="match status" value="1"/>
</dbReference>
<dbReference type="KEGG" id="sgi:SGRAN_2277"/>
<dbReference type="AlphaFoldDB" id="A0AA86GPW3"/>
<proteinExistence type="predicted"/>
<feature type="chain" id="PRO_5041644748" description="DUF4019 domain-containing protein" evidence="1">
    <location>
        <begin position="22"/>
        <end position="138"/>
    </location>
</feature>
<dbReference type="Proteomes" id="UP000058599">
    <property type="component" value="Chromosome"/>
</dbReference>
<organism evidence="2 3">
    <name type="scientific">Sphingopyxis granuli</name>
    <dbReference type="NCBI Taxonomy" id="267128"/>
    <lineage>
        <taxon>Bacteria</taxon>
        <taxon>Pseudomonadati</taxon>
        <taxon>Pseudomonadota</taxon>
        <taxon>Alphaproteobacteria</taxon>
        <taxon>Sphingomonadales</taxon>
        <taxon>Sphingomonadaceae</taxon>
        <taxon>Sphingopyxis</taxon>
    </lineage>
</organism>
<protein>
    <recommendedName>
        <fullName evidence="4">DUF4019 domain-containing protein</fullName>
    </recommendedName>
</protein>
<dbReference type="EMBL" id="CP012199">
    <property type="protein sequence ID" value="AMG74643.1"/>
    <property type="molecule type" value="Genomic_DNA"/>
</dbReference>
<name>A0AA86GPW3_9SPHN</name>
<dbReference type="Gene3D" id="3.10.450.590">
    <property type="match status" value="1"/>
</dbReference>
<sequence>MHRILWMLLFLGLTACNPANMATDVAASEKAVDAFHDDANAGKFDDIYFASGEEMQRSADVAEFEEFLGAVQRKLGKAGNTTQRGWQVNIVNGRTMTVLNMETIYEKGRAVETFTFKSSPNGPVLVGYNIQSPALVIN</sequence>
<feature type="signal peptide" evidence="1">
    <location>
        <begin position="1"/>
        <end position="21"/>
    </location>
</feature>
<gene>
    <name evidence="2" type="ORF">SGRAN_2277</name>
</gene>
<evidence type="ECO:0000256" key="1">
    <source>
        <dbReference type="SAM" id="SignalP"/>
    </source>
</evidence>